<dbReference type="PANTHER" id="PTHR38690:SF1">
    <property type="entry name" value="PROTEASE"/>
    <property type="match status" value="1"/>
</dbReference>
<dbReference type="InterPro" id="IPR011836">
    <property type="entry name" value="YhdP"/>
</dbReference>
<evidence type="ECO:0000313" key="3">
    <source>
        <dbReference type="Proteomes" id="UP000298196"/>
    </source>
</evidence>
<reference evidence="2 3" key="1">
    <citation type="submission" date="2018-03" db="EMBL/GenBank/DDBJ databases">
        <title>Non-Typhoidal Salmonella genome sequencing and assembly.</title>
        <authorList>
            <person name="Matchawe C."/>
        </authorList>
    </citation>
    <scope>NUCLEOTIDE SEQUENCE [LARGE SCALE GENOMIC DNA]</scope>
    <source>
        <strain evidence="2 3">22sa</strain>
    </source>
</reference>
<accession>A0A4Z0LJ91</accession>
<protein>
    <recommendedName>
        <fullName evidence="1">YhdP central domain-containing protein</fullName>
    </recommendedName>
</protein>
<organism evidence="2 3">
    <name type="scientific">Salmonella enterica subsp. enterica serovar Poona</name>
    <dbReference type="NCBI Taxonomy" id="436295"/>
    <lineage>
        <taxon>Bacteria</taxon>
        <taxon>Pseudomonadati</taxon>
        <taxon>Pseudomonadota</taxon>
        <taxon>Gammaproteobacteria</taxon>
        <taxon>Enterobacterales</taxon>
        <taxon>Enterobacteriaceae</taxon>
        <taxon>Salmonella</taxon>
    </lineage>
</organism>
<name>A0A4Z0LJ91_SALET</name>
<dbReference type="Proteomes" id="UP000298196">
    <property type="component" value="Unassembled WGS sequence"/>
</dbReference>
<dbReference type="AlphaFoldDB" id="A0A4Z0LJ91"/>
<evidence type="ECO:0000259" key="1">
    <source>
        <dbReference type="Pfam" id="PF13116"/>
    </source>
</evidence>
<feature type="non-terminal residue" evidence="2">
    <location>
        <position position="1"/>
    </location>
</feature>
<gene>
    <name evidence="2" type="ORF">C9F07_17670</name>
</gene>
<dbReference type="InterPro" id="IPR025263">
    <property type="entry name" value="YhdP_central"/>
</dbReference>
<dbReference type="EMBL" id="PYKI01001837">
    <property type="protein sequence ID" value="TGD63874.1"/>
    <property type="molecule type" value="Genomic_DNA"/>
</dbReference>
<evidence type="ECO:0000313" key="2">
    <source>
        <dbReference type="EMBL" id="TGD63874.1"/>
    </source>
</evidence>
<dbReference type="Pfam" id="PF13116">
    <property type="entry name" value="YhdP"/>
    <property type="match status" value="1"/>
</dbReference>
<dbReference type="PANTHER" id="PTHR38690">
    <property type="entry name" value="PROTEASE-RELATED"/>
    <property type="match status" value="1"/>
</dbReference>
<keyword evidence="3" id="KW-1185">Reference proteome</keyword>
<comment type="caution">
    <text evidence="2">The sequence shown here is derived from an EMBL/GenBank/DDBJ whole genome shotgun (WGS) entry which is preliminary data.</text>
</comment>
<feature type="domain" description="YhdP central" evidence="1">
    <location>
        <begin position="19"/>
        <end position="290"/>
    </location>
</feature>
<proteinExistence type="predicted"/>
<sequence length="294" mass="32834">TFRTTTPLQRSDGEGIETSRLSDLFLRQCDHFDLRDSQISFLTLSGQRAELAIPQLTWLNGKERHRAEGEVSRSSLTGQHGVMQVRMDLRDDDGLLNNGRVWLQADDIDVKPWLGKWMQDNVALQTARFSLEGWMTLSKGEIAGGDVWLKQGGASWLGDNTTHTLSVDNLTAQISREQPGWQFYIPDTRITLDGKPWPSGALTVAWLPQQDVGGENHTRSDELRIRASNLELAGLEALRPLAAKLSPVLGEIWQATQPSGKIATLARESPLQATGKPRWQAAWDHLAWTPRTLL</sequence>
<feature type="non-terminal residue" evidence="2">
    <location>
        <position position="294"/>
    </location>
</feature>